<proteinExistence type="predicted"/>
<reference evidence="1" key="1">
    <citation type="submission" date="2020-01" db="EMBL/GenBank/DDBJ databases">
        <authorList>
            <person name="Qin S."/>
        </authorList>
    </citation>
    <scope>NUCLEOTIDE SEQUENCE</scope>
    <source>
        <strain evidence="1">CVir17-16-YZ6g</strain>
        <plasmid evidence="1">p17-15-vir-like</plasmid>
    </source>
</reference>
<evidence type="ECO:0000313" key="1">
    <source>
        <dbReference type="EMBL" id="QTX15047.1"/>
    </source>
</evidence>
<protein>
    <submittedName>
        <fullName evidence="1">Uncharacterized protein</fullName>
    </submittedName>
</protein>
<sequence>MKFSNQEPLQKDVFLPILKCVFFFLDLFPHAITTRNTQQPLLPLCIKSKKTTLKSMPISLKFILSVSNKPCASASD</sequence>
<name>A0A8B0SYF2_KLEPN</name>
<geneLocation type="plasmid" evidence="1">
    <name>p17-15-vir-like</name>
</geneLocation>
<organism evidence="1">
    <name type="scientific">Klebsiella pneumoniae</name>
    <dbReference type="NCBI Taxonomy" id="573"/>
    <lineage>
        <taxon>Bacteria</taxon>
        <taxon>Pseudomonadati</taxon>
        <taxon>Pseudomonadota</taxon>
        <taxon>Gammaproteobacteria</taxon>
        <taxon>Enterobacterales</taxon>
        <taxon>Enterobacteriaceae</taxon>
        <taxon>Klebsiella/Raoultella group</taxon>
        <taxon>Klebsiella</taxon>
        <taxon>Klebsiella pneumoniae complex</taxon>
    </lineage>
</organism>
<keyword evidence="1" id="KW-0614">Plasmid</keyword>
<accession>A0A8B0SYF2</accession>
<dbReference type="AlphaFoldDB" id="A0A8B0SYF2"/>
<dbReference type="EMBL" id="MN956836">
    <property type="protein sequence ID" value="QTX15047.1"/>
    <property type="molecule type" value="Genomic_DNA"/>
</dbReference>